<organism evidence="3">
    <name type="scientific">Soboliphyme baturini</name>
    <dbReference type="NCBI Taxonomy" id="241478"/>
    <lineage>
        <taxon>Eukaryota</taxon>
        <taxon>Metazoa</taxon>
        <taxon>Ecdysozoa</taxon>
        <taxon>Nematoda</taxon>
        <taxon>Enoplea</taxon>
        <taxon>Dorylaimia</taxon>
        <taxon>Dioctophymatida</taxon>
        <taxon>Dioctophymatoidea</taxon>
        <taxon>Soboliphymatidae</taxon>
        <taxon>Soboliphyme</taxon>
    </lineage>
</organism>
<dbReference type="WBParaSite" id="SBAD_0000260601-mRNA-1">
    <property type="protein sequence ID" value="SBAD_0000260601-mRNA-1"/>
    <property type="gene ID" value="SBAD_0000260601"/>
</dbReference>
<name>A0A183IFU1_9BILA</name>
<dbReference type="EMBL" id="UZAM01007248">
    <property type="protein sequence ID" value="VDO97782.1"/>
    <property type="molecule type" value="Genomic_DNA"/>
</dbReference>
<reference evidence="1 2" key="2">
    <citation type="submission" date="2018-11" db="EMBL/GenBank/DDBJ databases">
        <authorList>
            <consortium name="Pathogen Informatics"/>
        </authorList>
    </citation>
    <scope>NUCLEOTIDE SEQUENCE [LARGE SCALE GENOMIC DNA]</scope>
</reference>
<proteinExistence type="predicted"/>
<gene>
    <name evidence="1" type="ORF">SBAD_LOCUS2485</name>
</gene>
<evidence type="ECO:0000313" key="2">
    <source>
        <dbReference type="Proteomes" id="UP000270296"/>
    </source>
</evidence>
<evidence type="ECO:0000313" key="1">
    <source>
        <dbReference type="EMBL" id="VDO97782.1"/>
    </source>
</evidence>
<evidence type="ECO:0000313" key="3">
    <source>
        <dbReference type="WBParaSite" id="SBAD_0000260601-mRNA-1"/>
    </source>
</evidence>
<dbReference type="AlphaFoldDB" id="A0A183IFU1"/>
<protein>
    <submittedName>
        <fullName evidence="3">Bestrophin homolog</fullName>
    </submittedName>
</protein>
<accession>A0A183IFU1</accession>
<dbReference type="Proteomes" id="UP000270296">
    <property type="component" value="Unassembled WGS sequence"/>
</dbReference>
<sequence>MVRFYCADTLRQNFIRRYLLLGFDPVSLKSPNRVELHSEIPIVRNAVVEVTPEQVALLPAVNDEDLFY</sequence>
<keyword evidence="2" id="KW-1185">Reference proteome</keyword>
<reference evidence="3" key="1">
    <citation type="submission" date="2016-06" db="UniProtKB">
        <authorList>
            <consortium name="WormBaseParasite"/>
        </authorList>
    </citation>
    <scope>IDENTIFICATION</scope>
</reference>